<evidence type="ECO:0000256" key="1">
    <source>
        <dbReference type="ARBA" id="ARBA00004572"/>
    </source>
</evidence>
<dbReference type="CDD" id="cd00167">
    <property type="entry name" value="SANT"/>
    <property type="match status" value="3"/>
</dbReference>
<protein>
    <recommendedName>
        <fullName evidence="20">Mitochondrial import receptor subunit TOM7</fullName>
    </recommendedName>
</protein>
<evidence type="ECO:0000313" key="19">
    <source>
        <dbReference type="Proteomes" id="UP000242875"/>
    </source>
</evidence>
<sequence length="394" mass="44664">MSYSPVSNPSVPPSGYVPLNIYSPIPQSPPLQSNIPHSVVQGHPAYPSLPLHDHTTSYNSSPETLTRSLPIQLSKSKQRSRGQKKHGTYSRWSAEEDELLRRAVAIHGSHKWSLVATHIPNRTPMQCSTRWLSALNPNIHKGRWSPEEDAILLAAVRECSNVSDAKGGVPPIPWNKIAQDIPNRTGIQCQARFTEALDPSVRKGKWDEAEDAILKRGVEKHGKCWIRIADMIEGRTQRQCRTRWVQLKLKEQKEGSFLKRSAFNSCSSDEEDALSDQSTELPTPTSSPTSFTLEQPPLSPAQPQYEPMCPYPTYMQPQWSCDMVWQPYNVILRCFGRGDRLLPIMKEENKERILKVFDFSKQIIHWGFIPFVLYLGITRSNPRPSLIRLISPLA</sequence>
<evidence type="ECO:0000256" key="11">
    <source>
        <dbReference type="ARBA" id="ARBA00023136"/>
    </source>
</evidence>
<proteinExistence type="inferred from homology"/>
<feature type="domain" description="Myb-like" evidence="15">
    <location>
        <begin position="198"/>
        <end position="248"/>
    </location>
</feature>
<evidence type="ECO:0000256" key="9">
    <source>
        <dbReference type="ARBA" id="ARBA00023125"/>
    </source>
</evidence>
<evidence type="ECO:0000256" key="13">
    <source>
        <dbReference type="ARBA" id="ARBA00023242"/>
    </source>
</evidence>
<feature type="region of interest" description="Disordered" evidence="14">
    <location>
        <begin position="269"/>
        <end position="302"/>
    </location>
</feature>
<dbReference type="PROSITE" id="PS51293">
    <property type="entry name" value="SANT"/>
    <property type="match status" value="1"/>
</dbReference>
<keyword evidence="3" id="KW-0813">Transport</keyword>
<dbReference type="InterPro" id="IPR017930">
    <property type="entry name" value="Myb_dom"/>
</dbReference>
<evidence type="ECO:0000259" key="17">
    <source>
        <dbReference type="PROSITE" id="PS51294"/>
    </source>
</evidence>
<feature type="compositionally biased region" description="Polar residues" evidence="14">
    <location>
        <begin position="56"/>
        <end position="73"/>
    </location>
</feature>
<dbReference type="GO" id="GO:0019185">
    <property type="term" value="C:snRNA-activating protein complex"/>
    <property type="evidence" value="ECO:0007669"/>
    <property type="project" value="TreeGrafter"/>
</dbReference>
<keyword evidence="19" id="KW-1185">Reference proteome</keyword>
<dbReference type="InterPro" id="IPR009057">
    <property type="entry name" value="Homeodomain-like_sf"/>
</dbReference>
<keyword evidence="5" id="KW-1000">Mitochondrion outer membrane</keyword>
<keyword evidence="13" id="KW-0539">Nucleus</keyword>
<reference evidence="18 19" key="1">
    <citation type="journal article" date="2017" name="Mycologia">
        <title>Bifiguratus adelaidae, gen. et sp. nov., a new member of Mucoromycotina in endophytic and soil-dwelling habitats.</title>
        <authorList>
            <person name="Torres-Cruz T.J."/>
            <person name="Billingsley Tobias T.L."/>
            <person name="Almatruk M."/>
            <person name="Hesse C."/>
            <person name="Kuske C.R."/>
            <person name="Desiro A."/>
            <person name="Benucci G.M."/>
            <person name="Bonito G."/>
            <person name="Stajich J.E."/>
            <person name="Dunlap C."/>
            <person name="Arnold A.E."/>
            <person name="Porras-Alfaro A."/>
        </authorList>
    </citation>
    <scope>NUCLEOTIDE SEQUENCE [LARGE SCALE GENOMIC DNA]</scope>
    <source>
        <strain evidence="18 19">AZ0501</strain>
    </source>
</reference>
<feature type="region of interest" description="Disordered" evidence="14">
    <location>
        <begin position="1"/>
        <end position="91"/>
    </location>
</feature>
<keyword evidence="10" id="KW-0496">Mitochondrion</keyword>
<name>A0A261XUD7_9FUNG</name>
<keyword evidence="9" id="KW-0238">DNA-binding</keyword>
<feature type="compositionally biased region" description="Low complexity" evidence="14">
    <location>
        <begin position="1"/>
        <end position="18"/>
    </location>
</feature>
<feature type="domain" description="Myb-like" evidence="15">
    <location>
        <begin position="136"/>
        <end position="197"/>
    </location>
</feature>
<comment type="similarity">
    <text evidence="2">Belongs to the Tom7 family.</text>
</comment>
<feature type="domain" description="HTH myb-type" evidence="17">
    <location>
        <begin position="198"/>
        <end position="252"/>
    </location>
</feature>
<dbReference type="GO" id="GO:0042795">
    <property type="term" value="P:snRNA transcription by RNA polymerase II"/>
    <property type="evidence" value="ECO:0007669"/>
    <property type="project" value="TreeGrafter"/>
</dbReference>
<evidence type="ECO:0000256" key="4">
    <source>
        <dbReference type="ARBA" id="ARBA00022692"/>
    </source>
</evidence>
<keyword evidence="8" id="KW-0805">Transcription regulation</keyword>
<dbReference type="InterPro" id="IPR051575">
    <property type="entry name" value="Myb-like_DNA-bd"/>
</dbReference>
<organism evidence="18 19">
    <name type="scientific">Bifiguratus adelaidae</name>
    <dbReference type="NCBI Taxonomy" id="1938954"/>
    <lineage>
        <taxon>Eukaryota</taxon>
        <taxon>Fungi</taxon>
        <taxon>Fungi incertae sedis</taxon>
        <taxon>Mucoromycota</taxon>
        <taxon>Mucoromycotina</taxon>
        <taxon>Endogonomycetes</taxon>
        <taxon>Endogonales</taxon>
        <taxon>Endogonales incertae sedis</taxon>
        <taxon>Bifiguratus</taxon>
    </lineage>
</organism>
<evidence type="ECO:0000313" key="18">
    <source>
        <dbReference type="EMBL" id="OZJ01976.1"/>
    </source>
</evidence>
<keyword evidence="7" id="KW-1133">Transmembrane helix</keyword>
<keyword evidence="4" id="KW-0812">Transmembrane</keyword>
<evidence type="ECO:0000256" key="6">
    <source>
        <dbReference type="ARBA" id="ARBA00022927"/>
    </source>
</evidence>
<gene>
    <name evidence="18" type="ORF">BZG36_04985</name>
</gene>
<evidence type="ECO:0000256" key="2">
    <source>
        <dbReference type="ARBA" id="ARBA00010917"/>
    </source>
</evidence>
<dbReference type="AlphaFoldDB" id="A0A261XUD7"/>
<dbReference type="SMART" id="SM00717">
    <property type="entry name" value="SANT"/>
    <property type="match status" value="3"/>
</dbReference>
<dbReference type="Gene3D" id="1.10.10.60">
    <property type="entry name" value="Homeodomain-like"/>
    <property type="match status" value="3"/>
</dbReference>
<feature type="domain" description="Myb-like" evidence="15">
    <location>
        <begin position="84"/>
        <end position="135"/>
    </location>
</feature>
<dbReference type="GO" id="GO:0005742">
    <property type="term" value="C:mitochondrial outer membrane translocase complex"/>
    <property type="evidence" value="ECO:0007669"/>
    <property type="project" value="InterPro"/>
</dbReference>
<comment type="caution">
    <text evidence="18">The sequence shown here is derived from an EMBL/GenBank/DDBJ whole genome shotgun (WGS) entry which is preliminary data.</text>
</comment>
<dbReference type="GO" id="GO:0030150">
    <property type="term" value="P:protein import into mitochondrial matrix"/>
    <property type="evidence" value="ECO:0007669"/>
    <property type="project" value="InterPro"/>
</dbReference>
<dbReference type="PANTHER" id="PTHR46621">
    <property type="entry name" value="SNRNA-ACTIVATING PROTEIN COMPLEX SUBUNIT 4"/>
    <property type="match status" value="1"/>
</dbReference>
<evidence type="ECO:0000259" key="15">
    <source>
        <dbReference type="PROSITE" id="PS50090"/>
    </source>
</evidence>
<dbReference type="Proteomes" id="UP000242875">
    <property type="component" value="Unassembled WGS sequence"/>
</dbReference>
<keyword evidence="12" id="KW-0804">Transcription</keyword>
<keyword evidence="11" id="KW-0472">Membrane</keyword>
<dbReference type="GO" id="GO:0000978">
    <property type="term" value="F:RNA polymerase II cis-regulatory region sequence-specific DNA binding"/>
    <property type="evidence" value="ECO:0007669"/>
    <property type="project" value="TreeGrafter"/>
</dbReference>
<dbReference type="EMBL" id="MVBO01000208">
    <property type="protein sequence ID" value="OZJ01976.1"/>
    <property type="molecule type" value="Genomic_DNA"/>
</dbReference>
<evidence type="ECO:0000256" key="8">
    <source>
        <dbReference type="ARBA" id="ARBA00023015"/>
    </source>
</evidence>
<evidence type="ECO:0000256" key="7">
    <source>
        <dbReference type="ARBA" id="ARBA00022989"/>
    </source>
</evidence>
<feature type="domain" description="HTH myb-type" evidence="17">
    <location>
        <begin position="91"/>
        <end position="139"/>
    </location>
</feature>
<dbReference type="GO" id="GO:0001006">
    <property type="term" value="F:RNA polymerase III type 3 promoter sequence-specific DNA binding"/>
    <property type="evidence" value="ECO:0007669"/>
    <property type="project" value="TreeGrafter"/>
</dbReference>
<dbReference type="PROSITE" id="PS50090">
    <property type="entry name" value="MYB_LIKE"/>
    <property type="match status" value="3"/>
</dbReference>
<dbReference type="PANTHER" id="PTHR46621:SF1">
    <property type="entry name" value="SNRNA-ACTIVATING PROTEIN COMPLEX SUBUNIT 4"/>
    <property type="match status" value="1"/>
</dbReference>
<feature type="compositionally biased region" description="Basic residues" evidence="14">
    <location>
        <begin position="76"/>
        <end position="88"/>
    </location>
</feature>
<feature type="domain" description="SANT" evidence="16">
    <location>
        <begin position="201"/>
        <end position="252"/>
    </location>
</feature>
<evidence type="ECO:0000256" key="14">
    <source>
        <dbReference type="SAM" id="MobiDB-lite"/>
    </source>
</evidence>
<comment type="subcellular location">
    <subcellularLocation>
        <location evidence="1">Mitochondrion outer membrane</location>
        <topology evidence="1">Single-pass membrane protein</topology>
    </subcellularLocation>
</comment>
<dbReference type="InterPro" id="IPR001005">
    <property type="entry name" value="SANT/Myb"/>
</dbReference>
<evidence type="ECO:0000259" key="16">
    <source>
        <dbReference type="PROSITE" id="PS51293"/>
    </source>
</evidence>
<evidence type="ECO:0000256" key="5">
    <source>
        <dbReference type="ARBA" id="ARBA00022787"/>
    </source>
</evidence>
<evidence type="ECO:0008006" key="20">
    <source>
        <dbReference type="Google" id="ProtNLM"/>
    </source>
</evidence>
<dbReference type="SUPFAM" id="SSF46689">
    <property type="entry name" value="Homeodomain-like"/>
    <property type="match status" value="2"/>
</dbReference>
<evidence type="ECO:0000256" key="3">
    <source>
        <dbReference type="ARBA" id="ARBA00022448"/>
    </source>
</evidence>
<dbReference type="Pfam" id="PF08038">
    <property type="entry name" value="Tom7"/>
    <property type="match status" value="1"/>
</dbReference>
<dbReference type="PROSITE" id="PS51294">
    <property type="entry name" value="HTH_MYB"/>
    <property type="match status" value="2"/>
</dbReference>
<dbReference type="OrthoDB" id="2143914at2759"/>
<dbReference type="Pfam" id="PF00249">
    <property type="entry name" value="Myb_DNA-binding"/>
    <property type="match status" value="1"/>
</dbReference>
<keyword evidence="6" id="KW-0653">Protein transport</keyword>
<dbReference type="InterPro" id="IPR012621">
    <property type="entry name" value="Tom7"/>
</dbReference>
<dbReference type="InterPro" id="IPR017884">
    <property type="entry name" value="SANT_dom"/>
</dbReference>
<dbReference type="GO" id="GO:0042796">
    <property type="term" value="P:snRNA transcription by RNA polymerase III"/>
    <property type="evidence" value="ECO:0007669"/>
    <property type="project" value="TreeGrafter"/>
</dbReference>
<evidence type="ECO:0000256" key="10">
    <source>
        <dbReference type="ARBA" id="ARBA00023128"/>
    </source>
</evidence>
<accession>A0A261XUD7</accession>
<evidence type="ECO:0000256" key="12">
    <source>
        <dbReference type="ARBA" id="ARBA00023163"/>
    </source>
</evidence>
<dbReference type="Pfam" id="PF13921">
    <property type="entry name" value="Myb_DNA-bind_6"/>
    <property type="match status" value="1"/>
</dbReference>